<dbReference type="AlphaFoldDB" id="A0A1L6MXU5"/>
<gene>
    <name evidence="1" type="ORF">BCY86_06430</name>
</gene>
<name>A0A1L6MXU5_9BACT</name>
<evidence type="ECO:0000313" key="2">
    <source>
        <dbReference type="Proteomes" id="UP000185544"/>
    </source>
</evidence>
<reference evidence="1 2" key="1">
    <citation type="submission" date="2016-08" db="EMBL/GenBank/DDBJ databases">
        <title>Identification and validation of antigenic proteins from Pajaroellobacter abortibovis using de-novo genome sequence assembly and reverse vaccinology.</title>
        <authorList>
            <person name="Welly B.T."/>
            <person name="Miller M.R."/>
            <person name="Stott J.L."/>
            <person name="Blanchard M.T."/>
            <person name="Islas-Trejo A.D."/>
            <person name="O'Rourke S.M."/>
            <person name="Young A.E."/>
            <person name="Medrano J.F."/>
            <person name="Van Eenennaam A.L."/>
        </authorList>
    </citation>
    <scope>NUCLEOTIDE SEQUENCE [LARGE SCALE GENOMIC DNA]</scope>
    <source>
        <strain evidence="1 2">BTF92-0548A/99-0131</strain>
    </source>
</reference>
<accession>A0A1L6MXU5</accession>
<dbReference type="KEGG" id="pabo:BCY86_06430"/>
<protein>
    <submittedName>
        <fullName evidence="1">Uncharacterized protein</fullName>
    </submittedName>
</protein>
<dbReference type="Proteomes" id="UP000185544">
    <property type="component" value="Chromosome"/>
</dbReference>
<keyword evidence="2" id="KW-1185">Reference proteome</keyword>
<proteinExistence type="predicted"/>
<dbReference type="EMBL" id="CP016908">
    <property type="protein sequence ID" value="APS00354.1"/>
    <property type="molecule type" value="Genomic_DNA"/>
</dbReference>
<organism evidence="1 2">
    <name type="scientific">Pajaroellobacter abortibovis</name>
    <dbReference type="NCBI Taxonomy" id="1882918"/>
    <lineage>
        <taxon>Bacteria</taxon>
        <taxon>Pseudomonadati</taxon>
        <taxon>Myxococcota</taxon>
        <taxon>Polyangia</taxon>
        <taxon>Polyangiales</taxon>
        <taxon>Polyangiaceae</taxon>
    </lineage>
</organism>
<evidence type="ECO:0000313" key="1">
    <source>
        <dbReference type="EMBL" id="APS00354.1"/>
    </source>
</evidence>
<sequence length="76" mass="8471">MFDSLNTEQIKTAQDCTTHRYKLPQHLLSVFAFAFLTSTLQKAMSTKGCTAKSPLLFSRSLVPKAPKAFSPQHITL</sequence>